<evidence type="ECO:0000256" key="3">
    <source>
        <dbReference type="ARBA" id="ARBA00045430"/>
    </source>
</evidence>
<keyword evidence="7" id="KW-0732">Signal</keyword>
<feature type="domain" description="Ig-like" evidence="8">
    <location>
        <begin position="424"/>
        <end position="511"/>
    </location>
</feature>
<evidence type="ECO:0000256" key="4">
    <source>
        <dbReference type="ARBA" id="ARBA00046458"/>
    </source>
</evidence>
<reference evidence="9" key="1">
    <citation type="journal article" date="2016" name="Nat. Commun.">
        <title>The channel catfish genome sequence provides insights into the evolution of scale formation in teleosts.</title>
        <authorList>
            <person name="Liu Z."/>
            <person name="Liu S."/>
            <person name="Yao J."/>
            <person name="Bao L."/>
            <person name="Zhang J."/>
            <person name="Li Y."/>
            <person name="Jiang C."/>
            <person name="Sun L."/>
            <person name="Wang R."/>
            <person name="Zhang Y."/>
            <person name="Zhou T."/>
            <person name="Zeng Q."/>
            <person name="Fu Q."/>
            <person name="Gao S."/>
            <person name="Li N."/>
            <person name="Koren S."/>
            <person name="Jiang Y."/>
            <person name="Zimin A."/>
            <person name="Xu P."/>
            <person name="Phillippy A.M."/>
            <person name="Geng X."/>
            <person name="Song L."/>
            <person name="Sun F."/>
            <person name="Li C."/>
            <person name="Wang X."/>
            <person name="Chen A."/>
            <person name="Jin Y."/>
            <person name="Yuan Z."/>
            <person name="Yang Y."/>
            <person name="Tan S."/>
            <person name="Peatman E."/>
            <person name="Lu J."/>
            <person name="Qin Z."/>
            <person name="Dunham R."/>
            <person name="Li Z."/>
            <person name="Sonstegard T."/>
            <person name="Feng J."/>
            <person name="Danzmann R.G."/>
            <person name="Schroeder S."/>
            <person name="Scheffler B."/>
            <person name="Duke M.V."/>
            <person name="Ballard L."/>
            <person name="Kucuktas H."/>
            <person name="Kaltenboeck L."/>
            <person name="Liu H."/>
            <person name="Armbruster J."/>
            <person name="Xie Y."/>
            <person name="Kirby M.L."/>
            <person name="Tian Y."/>
            <person name="Flanagan M.E."/>
            <person name="Mu W."/>
            <person name="Waldbieser G.C."/>
        </authorList>
    </citation>
    <scope>NUCLEOTIDE SEQUENCE [LARGE SCALE GENOMIC DNA]</scope>
    <source>
        <strain evidence="9">SDA103</strain>
    </source>
</reference>
<dbReference type="SUPFAM" id="SSF48726">
    <property type="entry name" value="Immunoglobulin"/>
    <property type="match status" value="8"/>
</dbReference>
<feature type="chain" id="PRO_5012836056" description="B-cell receptor CD22" evidence="7">
    <location>
        <begin position="23"/>
        <end position="1028"/>
    </location>
</feature>
<organism evidence="9 10">
    <name type="scientific">Ictalurus punctatus</name>
    <name type="common">Channel catfish</name>
    <name type="synonym">Silurus punctatus</name>
    <dbReference type="NCBI Taxonomy" id="7998"/>
    <lineage>
        <taxon>Eukaryota</taxon>
        <taxon>Metazoa</taxon>
        <taxon>Chordata</taxon>
        <taxon>Craniata</taxon>
        <taxon>Vertebrata</taxon>
        <taxon>Euteleostomi</taxon>
        <taxon>Actinopterygii</taxon>
        <taxon>Neopterygii</taxon>
        <taxon>Teleostei</taxon>
        <taxon>Ostariophysi</taxon>
        <taxon>Siluriformes</taxon>
        <taxon>Ictaluridae</taxon>
        <taxon>Ictalurus</taxon>
    </lineage>
</organism>
<dbReference type="SMART" id="SM00409">
    <property type="entry name" value="IG"/>
    <property type="match status" value="7"/>
</dbReference>
<feature type="transmembrane region" description="Helical" evidence="6">
    <location>
        <begin position="790"/>
        <end position="810"/>
    </location>
</feature>
<feature type="domain" description="Ig-like" evidence="8">
    <location>
        <begin position="699"/>
        <end position="779"/>
    </location>
</feature>
<dbReference type="Pfam" id="PF13895">
    <property type="entry name" value="Ig_2"/>
    <property type="match status" value="2"/>
</dbReference>
<feature type="domain" description="Ig-like" evidence="8">
    <location>
        <begin position="609"/>
        <end position="692"/>
    </location>
</feature>
<evidence type="ECO:0000256" key="5">
    <source>
        <dbReference type="SAM" id="MobiDB-lite"/>
    </source>
</evidence>
<evidence type="ECO:0000259" key="8">
    <source>
        <dbReference type="PROSITE" id="PS50835"/>
    </source>
</evidence>
<reference evidence="10" key="2">
    <citation type="submission" date="2025-08" db="UniProtKB">
        <authorList>
            <consortium name="RefSeq"/>
        </authorList>
    </citation>
    <scope>IDENTIFICATION</scope>
    <source>
        <tissue evidence="10">Blood</tissue>
    </source>
</reference>
<dbReference type="PANTHER" id="PTHR46013:SF8">
    <property type="entry name" value="B-CELL RECEPTOR CD22-RELATED"/>
    <property type="match status" value="1"/>
</dbReference>
<dbReference type="PANTHER" id="PTHR46013">
    <property type="entry name" value="VASCULAR CELL ADHESION MOLECULE 1"/>
    <property type="match status" value="1"/>
</dbReference>
<dbReference type="CDD" id="cd00096">
    <property type="entry name" value="Ig"/>
    <property type="match status" value="3"/>
</dbReference>
<dbReference type="Pfam" id="PF13927">
    <property type="entry name" value="Ig_3"/>
    <property type="match status" value="3"/>
</dbReference>
<dbReference type="Pfam" id="PF24518">
    <property type="entry name" value="Ig_CD22"/>
    <property type="match status" value="1"/>
</dbReference>
<protein>
    <recommendedName>
        <fullName evidence="1">B-cell receptor CD22</fullName>
    </recommendedName>
    <alternativeName>
        <fullName evidence="2">Sialic acid-binding Ig-like lectin 2</fullName>
    </alternativeName>
</protein>
<dbReference type="RefSeq" id="XP_017346095.1">
    <property type="nucleotide sequence ID" value="XM_017490606.3"/>
</dbReference>
<keyword evidence="6" id="KW-0812">Transmembrane</keyword>
<evidence type="ECO:0000313" key="9">
    <source>
        <dbReference type="Proteomes" id="UP000221080"/>
    </source>
</evidence>
<evidence type="ECO:0000256" key="6">
    <source>
        <dbReference type="SAM" id="Phobius"/>
    </source>
</evidence>
<dbReference type="AlphaFoldDB" id="A0A2D0SUV4"/>
<evidence type="ECO:0000256" key="7">
    <source>
        <dbReference type="SAM" id="SignalP"/>
    </source>
</evidence>
<dbReference type="OrthoDB" id="10039395at2759"/>
<feature type="region of interest" description="Disordered" evidence="5">
    <location>
        <begin position="1007"/>
        <end position="1028"/>
    </location>
</feature>
<dbReference type="InterPro" id="IPR003598">
    <property type="entry name" value="Ig_sub2"/>
</dbReference>
<comment type="function">
    <text evidence="3">Most highly expressed siglec (sialic acid-binding immunoglobulin-like lectin) on B-cells that plays a role in various aspects of B-cell biology including differentiation, antigen presentation, and trafficking to bone marrow. Binds to alpha 2,6-linked sialic acid residues of surface molecules such as CD22 itself, CD45 and IgM in a cis configuration. Can also bind to ligands on other cells as an adhesion molecule in a trans configuration. Acts as an inhibitory coreceptor on the surface of B-cells and inhibits B-cell receptor induced signaling, characterized by inhibition of the calcium mobilization and cellular activation. Mechanistically, the immunoreceptor tyrosine-based inhibitory motif domain is phosphorylated by the Src kinase LYN, which in turn leads to the recruitment of the protein tyrosine phosphatase 1/PTPN6, leading to the negative regulation of BCR signaling. If this negative signaling from is of sufficient strength, apoptosis of the B-cell can be induced.</text>
</comment>
<accession>A0A2D0SUV4</accession>
<dbReference type="InterPro" id="IPR007110">
    <property type="entry name" value="Ig-like_dom"/>
</dbReference>
<keyword evidence="10" id="KW-0675">Receptor</keyword>
<comment type="subunit">
    <text evidence="4">Predominantly monomer of isoform CD22-beta. Also found as heterodimer of isoform CD22-beta and a shorter isoform. Interacts with PTPN6/SHP-1, LYN, SYK, PIK3R1/PIK3R2 and PLCG1 upon phosphorylation. Interacts with GRB2, INPP5D and SHC1 upon phosphorylation. May form a complex with INPP5D/SHIP, GRB2 and SHC1.</text>
</comment>
<feature type="domain" description="Ig-like" evidence="8">
    <location>
        <begin position="149"/>
        <end position="239"/>
    </location>
</feature>
<dbReference type="InterPro" id="IPR036179">
    <property type="entry name" value="Ig-like_dom_sf"/>
</dbReference>
<keyword evidence="6" id="KW-0472">Membrane</keyword>
<dbReference type="Gene3D" id="2.60.40.10">
    <property type="entry name" value="Immunoglobulins"/>
    <property type="match status" value="8"/>
</dbReference>
<dbReference type="PROSITE" id="PS50835">
    <property type="entry name" value="IG_LIKE"/>
    <property type="match status" value="8"/>
</dbReference>
<keyword evidence="6" id="KW-1133">Transmembrane helix</keyword>
<dbReference type="SMART" id="SM00408">
    <property type="entry name" value="IGc2"/>
    <property type="match status" value="5"/>
</dbReference>
<dbReference type="InterPro" id="IPR013783">
    <property type="entry name" value="Ig-like_fold"/>
</dbReference>
<feature type="domain" description="Ig-like" evidence="8">
    <location>
        <begin position="246"/>
        <end position="326"/>
    </location>
</feature>
<dbReference type="Proteomes" id="UP000221080">
    <property type="component" value="Chromosome 17"/>
</dbReference>
<dbReference type="InterPro" id="IPR056386">
    <property type="entry name" value="Ig_CD22"/>
</dbReference>
<evidence type="ECO:0000256" key="1">
    <source>
        <dbReference type="ARBA" id="ARBA00040106"/>
    </source>
</evidence>
<gene>
    <name evidence="10" type="primary">si:dkey-24p1.1</name>
</gene>
<feature type="domain" description="Ig-like" evidence="8">
    <location>
        <begin position="27"/>
        <end position="127"/>
    </location>
</feature>
<proteinExistence type="predicted"/>
<feature type="signal peptide" evidence="7">
    <location>
        <begin position="1"/>
        <end position="22"/>
    </location>
</feature>
<evidence type="ECO:0000313" key="10">
    <source>
        <dbReference type="RefSeq" id="XP_017346095.1"/>
    </source>
</evidence>
<name>A0A2D0SUV4_ICTPU</name>
<keyword evidence="9" id="KW-1185">Reference proteome</keyword>
<feature type="domain" description="Ig-like" evidence="8">
    <location>
        <begin position="333"/>
        <end position="419"/>
    </location>
</feature>
<dbReference type="InterPro" id="IPR003599">
    <property type="entry name" value="Ig_sub"/>
</dbReference>
<dbReference type="GeneID" id="108277734"/>
<feature type="domain" description="Ig-like" evidence="8">
    <location>
        <begin position="516"/>
        <end position="599"/>
    </location>
</feature>
<sequence length="1028" mass="116225">MYSVWNSVLSWVLFCLFSSITMEDTRPIVIEEPTTTTTTTNQEGSCVTIKCKYKYQKELKLLWIKDPKWIEKEKRYDGIIVYSNTDERPQVAEYSNRVEFFNDQSSQWTNCTIKIQDLKKNDSGNYTFRYIGSDKYISNTFLLTVVDNPCKVHIKPANLNKSLKEGDRVSLQCATSAACEFHPLWQSSGSSEILKSEQSKDEVEKRSELHLTVNWTDDGRTLTCRPSRSNDNCLERRVTLRVEYAPKETKVIESSSSKDVKEGEQVTISCSSKARPNANFTWIKHQSSFSRHGQNLTLYNMKPEDEGKFYCLANNEHGSEKSNDIKIKVIYAPKGVDIDPKLAELKEGDRLTLTCLVQNSNPEVDMQSYRWYKDGQEINQQTMNTFTVPSVRQRDKGVYQCQARNSVGETMSTHITQVSVKYTPQNTFIDGTSGIKLGFELNLKCVTEAEPVPHTYSWYFKPEHEQQFVTLSHTDEMYRIEKVAVSNAGLYKCSAQNDVGKGANSTEKNVLVFYPPKTPNLTMKEVVKEEELYTITCTVESSPQATLTLSRSSLTNPEKDIITVQYVQSNILKFAANATVSDAGMYTCEAENTEGKTFSKNQLKVLYAPKNVTALADPGVELKEGSNLTLTCKADSVPEVSAYTWMKSSVTHSETVGHGQKITLHFLKSSDSDHYFCISRNEIGSAKSSSIFIRVKYRPRITLNHNMTSLGLWEKAVPIHLSCNVQCDPPATFFAWYKMEENTTVLSNNVNYTVQPQNPGMYYCYARNEEGESRSEPVKIFLNHFIIKQLVQVIISLLVIVFLIGVIFLIQRIILRKRSAQRSFFFSAAPLCFLSNLGSSDSRNNTRENLVMEGSTELSGFSDNHSVSAVQSNHPANRNIQAGRPNSNIHTVYDAIKLPPSKQKQHHTEEDLTMTTVNYAMLQFVDSSNPNKSVPSHDGSGPVYAEVSKNKQMAKKLQDGHADYENVSGVCAAKRPFPNINWDSDSSESEEEVNYTKVSFTVTAHHNTQMDVLSSDEEDKTEYSEVKI</sequence>
<evidence type="ECO:0000256" key="2">
    <source>
        <dbReference type="ARBA" id="ARBA00041781"/>
    </source>
</evidence>